<reference evidence="1 2" key="1">
    <citation type="journal article" date="2018" name="Nat. Genet.">
        <title>The Rosa genome provides new insights in the design of modern roses.</title>
        <authorList>
            <person name="Bendahmane M."/>
        </authorList>
    </citation>
    <scope>NUCLEOTIDE SEQUENCE [LARGE SCALE GENOMIC DNA]</scope>
    <source>
        <strain evidence="2">cv. Old Blush</strain>
    </source>
</reference>
<gene>
    <name evidence="1" type="ORF">RchiOBHm_Chr1g0340371</name>
</gene>
<sequence>MLIRAPDLVALEYADLDLTHNVSQVGASRSTLLESSLQGPKIDGHWWWILEGMVKHVDVWAKELGLSNVTQTILQRKHHKRRVVQKPLVESIVKN</sequence>
<evidence type="ECO:0000313" key="1">
    <source>
        <dbReference type="EMBL" id="PRQ56717.1"/>
    </source>
</evidence>
<name>A0A2P6SDG6_ROSCH</name>
<dbReference type="EMBL" id="PDCK01000039">
    <property type="protein sequence ID" value="PRQ56717.1"/>
    <property type="molecule type" value="Genomic_DNA"/>
</dbReference>
<comment type="caution">
    <text evidence="1">The sequence shown here is derived from an EMBL/GenBank/DDBJ whole genome shotgun (WGS) entry which is preliminary data.</text>
</comment>
<organism evidence="1 2">
    <name type="scientific">Rosa chinensis</name>
    <name type="common">China rose</name>
    <dbReference type="NCBI Taxonomy" id="74649"/>
    <lineage>
        <taxon>Eukaryota</taxon>
        <taxon>Viridiplantae</taxon>
        <taxon>Streptophyta</taxon>
        <taxon>Embryophyta</taxon>
        <taxon>Tracheophyta</taxon>
        <taxon>Spermatophyta</taxon>
        <taxon>Magnoliopsida</taxon>
        <taxon>eudicotyledons</taxon>
        <taxon>Gunneridae</taxon>
        <taxon>Pentapetalae</taxon>
        <taxon>rosids</taxon>
        <taxon>fabids</taxon>
        <taxon>Rosales</taxon>
        <taxon>Rosaceae</taxon>
        <taxon>Rosoideae</taxon>
        <taxon>Rosoideae incertae sedis</taxon>
        <taxon>Rosa</taxon>
    </lineage>
</organism>
<protein>
    <submittedName>
        <fullName evidence="1">Uncharacterized protein</fullName>
    </submittedName>
</protein>
<evidence type="ECO:0000313" key="2">
    <source>
        <dbReference type="Proteomes" id="UP000238479"/>
    </source>
</evidence>
<dbReference type="AlphaFoldDB" id="A0A2P6SDG6"/>
<dbReference type="Gramene" id="PRQ56717">
    <property type="protein sequence ID" value="PRQ56717"/>
    <property type="gene ID" value="RchiOBHm_Chr1g0340371"/>
</dbReference>
<accession>A0A2P6SDG6</accession>
<dbReference type="Proteomes" id="UP000238479">
    <property type="component" value="Chromosome 1"/>
</dbReference>
<proteinExistence type="predicted"/>
<keyword evidence="2" id="KW-1185">Reference proteome</keyword>